<comment type="subcellular location">
    <subcellularLocation>
        <location evidence="3">Cell inner membrane</location>
        <topology evidence="3">Multi-pass membrane protein</topology>
    </subcellularLocation>
</comment>
<sequence length="234" mass="26892">MKNLNLILAWTVHILTASGLIVSLYSIISIINGDYSLLLNLTIIGLFIDGIDGTLARKFKVKDLIPTIDGALLDNIVDYINYTFIPTIFLYYGNFIRNEYKIMICIGILFASAYQFSRTDSKTSDDYFRGFPSLWNFLIIFNIIFTVKEITNLIIILACIALSFAPIKFIYPTKTKEFKYLTIFLTIITSFTIILTIFARLPEVYLDVSKILIFFYLTYIILVSIYLNYTTGKK</sequence>
<protein>
    <recommendedName>
        <fullName evidence="6">Phosphatidylcholine synthase</fullName>
        <ecNumber evidence="5">2.7.8.24</ecNumber>
    </recommendedName>
    <alternativeName>
        <fullName evidence="18">CDP-diglyceride-choline O-phosphatidyltransferase</fullName>
    </alternativeName>
</protein>
<dbReference type="GO" id="GO:0005886">
    <property type="term" value="C:plasma membrane"/>
    <property type="evidence" value="ECO:0007669"/>
    <property type="project" value="UniProtKB-SubCell"/>
</dbReference>
<dbReference type="GO" id="GO:0008654">
    <property type="term" value="P:phospholipid biosynthetic process"/>
    <property type="evidence" value="ECO:0007669"/>
    <property type="project" value="UniProtKB-KW"/>
</dbReference>
<dbReference type="EC" id="2.7.8.24" evidence="5"/>
<name>A0A2S1LWF7_9SPIR</name>
<evidence type="ECO:0000256" key="13">
    <source>
        <dbReference type="ARBA" id="ARBA00023098"/>
    </source>
</evidence>
<organism evidence="20 21">
    <name type="scientific">Candidatus Borreliella tachyglossi</name>
    <dbReference type="NCBI Taxonomy" id="1964448"/>
    <lineage>
        <taxon>Bacteria</taxon>
        <taxon>Pseudomonadati</taxon>
        <taxon>Spirochaetota</taxon>
        <taxon>Spirochaetia</taxon>
        <taxon>Spirochaetales</taxon>
        <taxon>Borreliaceae</taxon>
        <taxon>Borreliella</taxon>
    </lineage>
</organism>
<reference evidence="20 21" key="1">
    <citation type="submission" date="2018-01" db="EMBL/GenBank/DDBJ databases">
        <title>Genome sequence of Borrelia tachyglossi.</title>
        <authorList>
            <person name="Gofton A.W."/>
        </authorList>
    </citation>
    <scope>NUCLEOTIDE SEQUENCE [LARGE SCALE GENOMIC DNA]</scope>
    <source>
        <strain evidence="20 21">Bc-F10-1268</strain>
    </source>
</reference>
<evidence type="ECO:0000256" key="9">
    <source>
        <dbReference type="ARBA" id="ARBA00022519"/>
    </source>
</evidence>
<dbReference type="Proteomes" id="UP000244655">
    <property type="component" value="Chromosome"/>
</dbReference>
<feature type="transmembrane region" description="Helical" evidence="19">
    <location>
        <begin position="7"/>
        <end position="31"/>
    </location>
</feature>
<evidence type="ECO:0000256" key="8">
    <source>
        <dbReference type="ARBA" id="ARBA00022516"/>
    </source>
</evidence>
<dbReference type="PIRSF" id="PIRSF000851">
    <property type="entry name" value="PcS"/>
    <property type="match status" value="1"/>
</dbReference>
<feature type="transmembrane region" description="Helical" evidence="19">
    <location>
        <begin position="211"/>
        <end position="229"/>
    </location>
</feature>
<proteinExistence type="inferred from homology"/>
<feature type="transmembrane region" description="Helical" evidence="19">
    <location>
        <begin position="37"/>
        <end position="55"/>
    </location>
</feature>
<evidence type="ECO:0000256" key="2">
    <source>
        <dbReference type="ARBA" id="ARBA00001936"/>
    </source>
</evidence>
<keyword evidence="21" id="KW-1185">Reference proteome</keyword>
<keyword evidence="12 19" id="KW-1133">Transmembrane helix</keyword>
<comment type="cofactor">
    <cofactor evidence="2">
        <name>Mn(2+)</name>
        <dbReference type="ChEBI" id="CHEBI:29035"/>
    </cofactor>
</comment>
<evidence type="ECO:0000256" key="17">
    <source>
        <dbReference type="ARBA" id="ARBA00023264"/>
    </source>
</evidence>
<feature type="transmembrane region" description="Helical" evidence="19">
    <location>
        <begin position="100"/>
        <end position="116"/>
    </location>
</feature>
<accession>A0A2S1LWF7</accession>
<keyword evidence="11 19" id="KW-0812">Transmembrane</keyword>
<keyword evidence="17" id="KW-1208">Phospholipid metabolism</keyword>
<comment type="catalytic activity">
    <reaction evidence="1">
        <text>a CDP-1,2-diacyl-sn-glycerol + choline = a 1,2-diacyl-sn-glycero-3-phosphocholine + CMP + H(+)</text>
        <dbReference type="Rhea" id="RHEA:14597"/>
        <dbReference type="ChEBI" id="CHEBI:15354"/>
        <dbReference type="ChEBI" id="CHEBI:15378"/>
        <dbReference type="ChEBI" id="CHEBI:57643"/>
        <dbReference type="ChEBI" id="CHEBI:58332"/>
        <dbReference type="ChEBI" id="CHEBI:60377"/>
        <dbReference type="EC" id="2.7.8.24"/>
    </reaction>
</comment>
<evidence type="ECO:0000256" key="11">
    <source>
        <dbReference type="ARBA" id="ARBA00022692"/>
    </source>
</evidence>
<dbReference type="EMBL" id="CP025785">
    <property type="protein sequence ID" value="AWG42639.1"/>
    <property type="molecule type" value="Genomic_DNA"/>
</dbReference>
<keyword evidence="13" id="KW-0443">Lipid metabolism</keyword>
<dbReference type="Gene3D" id="1.20.120.1760">
    <property type="match status" value="1"/>
</dbReference>
<dbReference type="RefSeq" id="WP_108729039.1">
    <property type="nucleotide sequence ID" value="NZ_CP025785.1"/>
</dbReference>
<keyword evidence="15" id="KW-0594">Phospholipid biosynthesis</keyword>
<feature type="transmembrane region" description="Helical" evidence="19">
    <location>
        <begin position="76"/>
        <end position="94"/>
    </location>
</feature>
<feature type="transmembrane region" description="Helical" evidence="19">
    <location>
        <begin position="178"/>
        <end position="199"/>
    </location>
</feature>
<dbReference type="InterPro" id="IPR000462">
    <property type="entry name" value="CDP-OH_P_trans"/>
</dbReference>
<evidence type="ECO:0000256" key="4">
    <source>
        <dbReference type="ARBA" id="ARBA00010441"/>
    </source>
</evidence>
<evidence type="ECO:0000256" key="1">
    <source>
        <dbReference type="ARBA" id="ARBA00000958"/>
    </source>
</evidence>
<keyword evidence="16" id="KW-0464">Manganese</keyword>
<evidence type="ECO:0000313" key="21">
    <source>
        <dbReference type="Proteomes" id="UP000244655"/>
    </source>
</evidence>
<dbReference type="GO" id="GO:0050520">
    <property type="term" value="F:phosphatidylcholine synthase activity"/>
    <property type="evidence" value="ECO:0007669"/>
    <property type="project" value="UniProtKB-EC"/>
</dbReference>
<dbReference type="InterPro" id="IPR043130">
    <property type="entry name" value="CDP-OH_PTrfase_TM_dom"/>
</dbReference>
<keyword evidence="10 20" id="KW-0808">Transferase</keyword>
<dbReference type="OrthoDB" id="350520at2"/>
<evidence type="ECO:0000256" key="15">
    <source>
        <dbReference type="ARBA" id="ARBA00023209"/>
    </source>
</evidence>
<dbReference type="InterPro" id="IPR026027">
    <property type="entry name" value="PcS"/>
</dbReference>
<evidence type="ECO:0000256" key="6">
    <source>
        <dbReference type="ARBA" id="ARBA00015623"/>
    </source>
</evidence>
<keyword evidence="14 19" id="KW-0472">Membrane</keyword>
<gene>
    <name evidence="20" type="ORF">CR532_01285</name>
</gene>
<evidence type="ECO:0000256" key="12">
    <source>
        <dbReference type="ARBA" id="ARBA00022989"/>
    </source>
</evidence>
<evidence type="ECO:0000256" key="10">
    <source>
        <dbReference type="ARBA" id="ARBA00022679"/>
    </source>
</evidence>
<evidence type="ECO:0000256" key="18">
    <source>
        <dbReference type="ARBA" id="ARBA00033321"/>
    </source>
</evidence>
<evidence type="ECO:0000256" key="3">
    <source>
        <dbReference type="ARBA" id="ARBA00004429"/>
    </source>
</evidence>
<evidence type="ECO:0000256" key="5">
    <source>
        <dbReference type="ARBA" id="ARBA00013195"/>
    </source>
</evidence>
<evidence type="ECO:0000256" key="7">
    <source>
        <dbReference type="ARBA" id="ARBA00022475"/>
    </source>
</evidence>
<keyword evidence="8" id="KW-0444">Lipid biosynthesis</keyword>
<keyword evidence="9" id="KW-0997">Cell inner membrane</keyword>
<keyword evidence="7" id="KW-1003">Cell membrane</keyword>
<evidence type="ECO:0000313" key="20">
    <source>
        <dbReference type="EMBL" id="AWG42639.1"/>
    </source>
</evidence>
<evidence type="ECO:0000256" key="19">
    <source>
        <dbReference type="SAM" id="Phobius"/>
    </source>
</evidence>
<dbReference type="NCBIfam" id="NF045885">
    <property type="entry name" value="PhCholSynBorr"/>
    <property type="match status" value="1"/>
</dbReference>
<comment type="similarity">
    <text evidence="4">Belongs to the CDP-alcohol phosphatidyltransferase class-I family.</text>
</comment>
<dbReference type="AlphaFoldDB" id="A0A2S1LWF7"/>
<evidence type="ECO:0000256" key="16">
    <source>
        <dbReference type="ARBA" id="ARBA00023211"/>
    </source>
</evidence>
<dbReference type="Pfam" id="PF01066">
    <property type="entry name" value="CDP-OH_P_transf"/>
    <property type="match status" value="1"/>
</dbReference>
<evidence type="ECO:0000256" key="14">
    <source>
        <dbReference type="ARBA" id="ARBA00023136"/>
    </source>
</evidence>